<dbReference type="PANTHER" id="PTHR30558:SF3">
    <property type="entry name" value="BIOPOLYMER TRANSPORT PROTEIN EXBD-RELATED"/>
    <property type="match status" value="1"/>
</dbReference>
<evidence type="ECO:0000256" key="8">
    <source>
        <dbReference type="SAM" id="Phobius"/>
    </source>
</evidence>
<dbReference type="GO" id="GO:0005886">
    <property type="term" value="C:plasma membrane"/>
    <property type="evidence" value="ECO:0007669"/>
    <property type="project" value="UniProtKB-SubCell"/>
</dbReference>
<reference evidence="10" key="1">
    <citation type="submission" date="2016-10" db="EMBL/GenBank/DDBJ databases">
        <authorList>
            <person name="Varghese N."/>
            <person name="Submissions S."/>
        </authorList>
    </citation>
    <scope>NUCLEOTIDE SEQUENCE [LARGE SCALE GENOMIC DNA]</scope>
    <source>
        <strain evidence="10">DSM 11578</strain>
    </source>
</reference>
<feature type="transmembrane region" description="Helical" evidence="8">
    <location>
        <begin position="15"/>
        <end position="36"/>
    </location>
</feature>
<dbReference type="Proteomes" id="UP000198924">
    <property type="component" value="Unassembled WGS sequence"/>
</dbReference>
<evidence type="ECO:0000256" key="4">
    <source>
        <dbReference type="ARBA" id="ARBA00022692"/>
    </source>
</evidence>
<dbReference type="GO" id="GO:0022857">
    <property type="term" value="F:transmembrane transporter activity"/>
    <property type="evidence" value="ECO:0007669"/>
    <property type="project" value="InterPro"/>
</dbReference>
<comment type="similarity">
    <text evidence="2 7">Belongs to the ExbD/TolR family.</text>
</comment>
<accession>A0A1I3XGS9</accession>
<keyword evidence="5 8" id="KW-1133">Transmembrane helix</keyword>
<proteinExistence type="inferred from homology"/>
<evidence type="ECO:0000256" key="7">
    <source>
        <dbReference type="RuleBase" id="RU003879"/>
    </source>
</evidence>
<keyword evidence="7" id="KW-0653">Protein transport</keyword>
<evidence type="ECO:0000256" key="6">
    <source>
        <dbReference type="ARBA" id="ARBA00023136"/>
    </source>
</evidence>
<evidence type="ECO:0000313" key="9">
    <source>
        <dbReference type="EMBL" id="SFK18763.1"/>
    </source>
</evidence>
<dbReference type="Gene3D" id="3.30.420.270">
    <property type="match status" value="1"/>
</dbReference>
<name>A0A1I3XGS9_9GAMM</name>
<dbReference type="InterPro" id="IPR003400">
    <property type="entry name" value="ExbD"/>
</dbReference>
<dbReference type="EMBL" id="FOSH01000006">
    <property type="protein sequence ID" value="SFK18763.1"/>
    <property type="molecule type" value="Genomic_DNA"/>
</dbReference>
<evidence type="ECO:0000256" key="2">
    <source>
        <dbReference type="ARBA" id="ARBA00005811"/>
    </source>
</evidence>
<evidence type="ECO:0000256" key="5">
    <source>
        <dbReference type="ARBA" id="ARBA00022989"/>
    </source>
</evidence>
<dbReference type="RefSeq" id="WP_091712532.1">
    <property type="nucleotide sequence ID" value="NZ_FOSH01000006.1"/>
</dbReference>
<dbReference type="OrthoDB" id="9793581at2"/>
<evidence type="ECO:0000256" key="1">
    <source>
        <dbReference type="ARBA" id="ARBA00004162"/>
    </source>
</evidence>
<gene>
    <name evidence="9" type="ORF">SAMN04488079_10661</name>
</gene>
<dbReference type="Pfam" id="PF02472">
    <property type="entry name" value="ExbD"/>
    <property type="match status" value="1"/>
</dbReference>
<sequence>MNLSPKRSEEPDVNLTPMIDVVFLLLLFFMVSTSFIRESSLKVDLPEATGEAMAEQADPIDIVIQADGKVLVNDQTIANVTPAALAEALKRVVGEQKDPHVIISADAKAEYQLIVTAMDTAQQLGYTKLTLATRQTTAE</sequence>
<protein>
    <submittedName>
        <fullName evidence="9">Biopolymer transport protein ExbD</fullName>
    </submittedName>
</protein>
<organism evidence="9 10">
    <name type="scientific">Methylophaga sulfidovorans</name>
    <dbReference type="NCBI Taxonomy" id="45496"/>
    <lineage>
        <taxon>Bacteria</taxon>
        <taxon>Pseudomonadati</taxon>
        <taxon>Pseudomonadota</taxon>
        <taxon>Gammaproteobacteria</taxon>
        <taxon>Thiotrichales</taxon>
        <taxon>Piscirickettsiaceae</taxon>
        <taxon>Methylophaga</taxon>
    </lineage>
</organism>
<dbReference type="STRING" id="45496.SAMN04488079_10661"/>
<dbReference type="PANTHER" id="PTHR30558">
    <property type="entry name" value="EXBD MEMBRANE COMPONENT OF PMF-DRIVEN MACROMOLECULE IMPORT SYSTEM"/>
    <property type="match status" value="1"/>
</dbReference>
<comment type="subcellular location">
    <subcellularLocation>
        <location evidence="1">Cell membrane</location>
        <topology evidence="1">Single-pass membrane protein</topology>
    </subcellularLocation>
    <subcellularLocation>
        <location evidence="7">Cell membrane</location>
        <topology evidence="7">Single-pass type II membrane protein</topology>
    </subcellularLocation>
</comment>
<dbReference type="GO" id="GO:0015031">
    <property type="term" value="P:protein transport"/>
    <property type="evidence" value="ECO:0007669"/>
    <property type="project" value="UniProtKB-KW"/>
</dbReference>
<keyword evidence="7" id="KW-0813">Transport</keyword>
<evidence type="ECO:0000256" key="3">
    <source>
        <dbReference type="ARBA" id="ARBA00022475"/>
    </source>
</evidence>
<keyword evidence="6 8" id="KW-0472">Membrane</keyword>
<keyword evidence="10" id="KW-1185">Reference proteome</keyword>
<keyword evidence="4 7" id="KW-0812">Transmembrane</keyword>
<evidence type="ECO:0000313" key="10">
    <source>
        <dbReference type="Proteomes" id="UP000198924"/>
    </source>
</evidence>
<dbReference type="AlphaFoldDB" id="A0A1I3XGS9"/>
<keyword evidence="3" id="KW-1003">Cell membrane</keyword>